<keyword evidence="1" id="KW-0812">Transmembrane</keyword>
<name>U6M805_EIMMA</name>
<organism evidence="3 4">
    <name type="scientific">Eimeria maxima</name>
    <name type="common">Coccidian parasite</name>
    <dbReference type="NCBI Taxonomy" id="5804"/>
    <lineage>
        <taxon>Eukaryota</taxon>
        <taxon>Sar</taxon>
        <taxon>Alveolata</taxon>
        <taxon>Apicomplexa</taxon>
        <taxon>Conoidasida</taxon>
        <taxon>Coccidia</taxon>
        <taxon>Eucoccidiorida</taxon>
        <taxon>Eimeriorina</taxon>
        <taxon>Eimeriidae</taxon>
        <taxon>Eimeria</taxon>
    </lineage>
</organism>
<feature type="transmembrane region" description="Helical" evidence="1">
    <location>
        <begin position="62"/>
        <end position="81"/>
    </location>
</feature>
<reference evidence="3" key="2">
    <citation type="submission" date="2013-10" db="EMBL/GenBank/DDBJ databases">
        <authorList>
            <person name="Aslett M."/>
        </authorList>
    </citation>
    <scope>NUCLEOTIDE SEQUENCE [LARGE SCALE GENOMIC DNA]</scope>
    <source>
        <strain evidence="3">Weybridge</strain>
    </source>
</reference>
<sequence length="175" mass="19229">MAKFAFLVSVAFLAVFPLASNANTSSSTAIVADLGEADVTAREHSHQNGRGNPRTPVIRKEYGMIFLLGAILSGVLGIIGASRRSAALQYVPSGPLLTYYWDLRLRTDSNRLTKVDLGLTQVESIATRSRTSRPEIVNILPFAHLGNRHVGSFTCNRFDIRVLLTTAFHPHLQWP</sequence>
<dbReference type="AlphaFoldDB" id="U6M805"/>
<protein>
    <submittedName>
        <fullName evidence="3">Uncharacterized protein</fullName>
    </submittedName>
</protein>
<keyword evidence="1" id="KW-0472">Membrane</keyword>
<evidence type="ECO:0000313" key="3">
    <source>
        <dbReference type="EMBL" id="CDJ60352.1"/>
    </source>
</evidence>
<dbReference type="RefSeq" id="XP_013337002.1">
    <property type="nucleotide sequence ID" value="XM_013481548.1"/>
</dbReference>
<evidence type="ECO:0000256" key="2">
    <source>
        <dbReference type="SAM" id="SignalP"/>
    </source>
</evidence>
<dbReference type="VEuPathDB" id="ToxoDB:EMWEY_00060510"/>
<dbReference type="GeneID" id="25340037"/>
<proteinExistence type="predicted"/>
<evidence type="ECO:0000256" key="1">
    <source>
        <dbReference type="SAM" id="Phobius"/>
    </source>
</evidence>
<feature type="signal peptide" evidence="2">
    <location>
        <begin position="1"/>
        <end position="21"/>
    </location>
</feature>
<gene>
    <name evidence="3" type="ORF">EMWEY_00060510</name>
</gene>
<keyword evidence="4" id="KW-1185">Reference proteome</keyword>
<accession>U6M805</accession>
<dbReference type="EMBL" id="HG721795">
    <property type="protein sequence ID" value="CDJ60352.1"/>
    <property type="molecule type" value="Genomic_DNA"/>
</dbReference>
<keyword evidence="2" id="KW-0732">Signal</keyword>
<keyword evidence="1" id="KW-1133">Transmembrane helix</keyword>
<reference evidence="3" key="1">
    <citation type="submission" date="2013-10" db="EMBL/GenBank/DDBJ databases">
        <title>Genomic analysis of the causative agents of coccidiosis in chickens.</title>
        <authorList>
            <person name="Reid A.J."/>
            <person name="Blake D."/>
            <person name="Billington K."/>
            <person name="Browne H."/>
            <person name="Dunn M."/>
            <person name="Hung S."/>
            <person name="Kawahara F."/>
            <person name="Miranda-Saavedra D."/>
            <person name="Mourier T."/>
            <person name="Nagra H."/>
            <person name="Otto T.D."/>
            <person name="Rawlings N."/>
            <person name="Sanchez A."/>
            <person name="Sanders M."/>
            <person name="Subramaniam C."/>
            <person name="Tay Y."/>
            <person name="Dear P."/>
            <person name="Doerig C."/>
            <person name="Gruber A."/>
            <person name="Parkinson J."/>
            <person name="Shirley M."/>
            <person name="Wan K.L."/>
            <person name="Berriman M."/>
            <person name="Tomley F."/>
            <person name="Pain A."/>
        </authorList>
    </citation>
    <scope>NUCLEOTIDE SEQUENCE [LARGE SCALE GENOMIC DNA]</scope>
    <source>
        <strain evidence="3">Weybridge</strain>
    </source>
</reference>
<dbReference type="Proteomes" id="UP000030763">
    <property type="component" value="Unassembled WGS sequence"/>
</dbReference>
<evidence type="ECO:0000313" key="4">
    <source>
        <dbReference type="Proteomes" id="UP000030763"/>
    </source>
</evidence>
<feature type="chain" id="PRO_5004675794" evidence="2">
    <location>
        <begin position="22"/>
        <end position="175"/>
    </location>
</feature>